<feature type="region of interest" description="Disordered" evidence="1">
    <location>
        <begin position="265"/>
        <end position="297"/>
    </location>
</feature>
<reference evidence="4" key="1">
    <citation type="journal article" date="2023" name="Commun. Biol.">
        <title>Genome analysis of Parmales, the sister group of diatoms, reveals the evolutionary specialization of diatoms from phago-mixotrophs to photoautotrophs.</title>
        <authorList>
            <person name="Ban H."/>
            <person name="Sato S."/>
            <person name="Yoshikawa S."/>
            <person name="Yamada K."/>
            <person name="Nakamura Y."/>
            <person name="Ichinomiya M."/>
            <person name="Sato N."/>
            <person name="Blanc-Mathieu R."/>
            <person name="Endo H."/>
            <person name="Kuwata A."/>
            <person name="Ogata H."/>
        </authorList>
    </citation>
    <scope>NUCLEOTIDE SEQUENCE [LARGE SCALE GENOMIC DNA]</scope>
</reference>
<feature type="compositionally biased region" description="Polar residues" evidence="1">
    <location>
        <begin position="115"/>
        <end position="134"/>
    </location>
</feature>
<dbReference type="AlphaFoldDB" id="A0A9W7LBX2"/>
<proteinExistence type="predicted"/>
<gene>
    <name evidence="3" type="ORF">TrCOL_g3021</name>
</gene>
<keyword evidence="2" id="KW-1133">Transmembrane helix</keyword>
<feature type="compositionally biased region" description="Polar residues" evidence="1">
    <location>
        <begin position="154"/>
        <end position="169"/>
    </location>
</feature>
<evidence type="ECO:0000313" key="4">
    <source>
        <dbReference type="Proteomes" id="UP001165065"/>
    </source>
</evidence>
<dbReference type="Proteomes" id="UP001165065">
    <property type="component" value="Unassembled WGS sequence"/>
</dbReference>
<feature type="compositionally biased region" description="Acidic residues" evidence="1">
    <location>
        <begin position="268"/>
        <end position="278"/>
    </location>
</feature>
<keyword evidence="4" id="KW-1185">Reference proteome</keyword>
<evidence type="ECO:0000256" key="1">
    <source>
        <dbReference type="SAM" id="MobiDB-lite"/>
    </source>
</evidence>
<protein>
    <submittedName>
        <fullName evidence="3">Uncharacterized protein</fullName>
    </submittedName>
</protein>
<evidence type="ECO:0000313" key="3">
    <source>
        <dbReference type="EMBL" id="GMI45505.1"/>
    </source>
</evidence>
<feature type="compositionally biased region" description="Low complexity" evidence="1">
    <location>
        <begin position="81"/>
        <end position="111"/>
    </location>
</feature>
<keyword evidence="2" id="KW-0472">Membrane</keyword>
<feature type="region of interest" description="Disordered" evidence="1">
    <location>
        <begin position="81"/>
        <end position="169"/>
    </location>
</feature>
<comment type="caution">
    <text evidence="3">The sequence shown here is derived from an EMBL/GenBank/DDBJ whole genome shotgun (WGS) entry which is preliminary data.</text>
</comment>
<dbReference type="EMBL" id="BRYA01000250">
    <property type="protein sequence ID" value="GMI45505.1"/>
    <property type="molecule type" value="Genomic_DNA"/>
</dbReference>
<sequence>MTSESYWSGPSFTYPVVGLRPRPQRHRIKDWKSLPEISQGLASLLTTRPGKVEVRSDSGLLLLLVSLMLLHYFYLLVSPRRTRRSPSTSTSPPSSTSSNSSTSETSLTPLRASRKSLSSLQPSHLASRSRSNSGTSAPPLPIPTSSPTPPTGNDVESNSNLQRYTPSQTPRSIFGAVTLGSMNNHGIIPPPPPSVPPPTDSHDSVVGNGGMVAANQYYVIQTSLSYSSTALTEARNWEVEHEDWVRDAERDGRLFLGGDFMEGREGGDYDGDAIGEEGEGGKRKAKDENEDEGSVSSTLVPDRMYVIRSPSLGEAEKFANTDPFNRNCVTTYRVAPWKVTRGRVGVEVRMGEGEFRIE</sequence>
<organism evidence="3 4">
    <name type="scientific">Triparma columacea</name>
    <dbReference type="NCBI Taxonomy" id="722753"/>
    <lineage>
        <taxon>Eukaryota</taxon>
        <taxon>Sar</taxon>
        <taxon>Stramenopiles</taxon>
        <taxon>Ochrophyta</taxon>
        <taxon>Bolidophyceae</taxon>
        <taxon>Parmales</taxon>
        <taxon>Triparmaceae</taxon>
        <taxon>Triparma</taxon>
    </lineage>
</organism>
<feature type="transmembrane region" description="Helical" evidence="2">
    <location>
        <begin position="59"/>
        <end position="77"/>
    </location>
</feature>
<evidence type="ECO:0000256" key="2">
    <source>
        <dbReference type="SAM" id="Phobius"/>
    </source>
</evidence>
<keyword evidence="2" id="KW-0812">Transmembrane</keyword>
<feature type="compositionally biased region" description="Pro residues" evidence="1">
    <location>
        <begin position="138"/>
        <end position="150"/>
    </location>
</feature>
<accession>A0A9W7LBX2</accession>
<name>A0A9W7LBX2_9STRA</name>